<dbReference type="GO" id="GO:0120147">
    <property type="term" value="F:formylglycine-generating oxidase activity"/>
    <property type="evidence" value="ECO:0007669"/>
    <property type="project" value="TreeGrafter"/>
</dbReference>
<evidence type="ECO:0000259" key="1">
    <source>
        <dbReference type="Pfam" id="PF03781"/>
    </source>
</evidence>
<evidence type="ECO:0000313" key="2">
    <source>
        <dbReference type="EMBL" id="QWF70320.1"/>
    </source>
</evidence>
<sequence length="269" mass="30440">MMTLQKQLSYFPPAWAVEWGEDRAYGLYAVLEVRGVRQLMRWIQPGEFLMGSPESEKQRGSDETQHQVTLTKGYWLADSVCTQALWQAVTGENPSEFKDDLNNPVEQVSWDDVQEFLKKLNGLLAEQNLQARLPTEAEWEYACRAGTLGPFSFGDNISPEQVNYDGDNPYAGGAKGLWRQKTVAVKSLPANAWGLYEMHGNVWEWCADWYGEYDLTVTTDPPGAAEGVTRVVRGGSWLNSGSYCRSAYRLSWQPDYRNLNSGFRLALNE</sequence>
<dbReference type="AlphaFoldDB" id="A0A975MMJ6"/>
<protein>
    <submittedName>
        <fullName evidence="2">Formylglycine-generating enzyme family protein</fullName>
    </submittedName>
</protein>
<keyword evidence="3" id="KW-1185">Reference proteome</keyword>
<dbReference type="PANTHER" id="PTHR23150">
    <property type="entry name" value="SULFATASE MODIFYING FACTOR 1, 2"/>
    <property type="match status" value="1"/>
</dbReference>
<dbReference type="SUPFAM" id="SSF56436">
    <property type="entry name" value="C-type lectin-like"/>
    <property type="match status" value="1"/>
</dbReference>
<accession>A0A975MMJ6</accession>
<dbReference type="InterPro" id="IPR016187">
    <property type="entry name" value="CTDL_fold"/>
</dbReference>
<dbReference type="Proteomes" id="UP000676649">
    <property type="component" value="Chromosome"/>
</dbReference>
<evidence type="ECO:0000313" key="3">
    <source>
        <dbReference type="Proteomes" id="UP000676649"/>
    </source>
</evidence>
<dbReference type="Gene3D" id="3.90.1580.10">
    <property type="entry name" value="paralog of FGE (formylglycine-generating enzyme)"/>
    <property type="match status" value="1"/>
</dbReference>
<organism evidence="2 3">
    <name type="scientific">Methylomonas paludis</name>
    <dbReference type="NCBI Taxonomy" id="1173101"/>
    <lineage>
        <taxon>Bacteria</taxon>
        <taxon>Pseudomonadati</taxon>
        <taxon>Pseudomonadota</taxon>
        <taxon>Gammaproteobacteria</taxon>
        <taxon>Methylococcales</taxon>
        <taxon>Methylococcaceae</taxon>
        <taxon>Methylomonas</taxon>
    </lineage>
</organism>
<dbReference type="EMBL" id="CP073754">
    <property type="protein sequence ID" value="QWF70320.1"/>
    <property type="molecule type" value="Genomic_DNA"/>
</dbReference>
<dbReference type="KEGG" id="mpad:KEF85_13375"/>
<dbReference type="PANTHER" id="PTHR23150:SF19">
    <property type="entry name" value="FORMYLGLYCINE-GENERATING ENZYME"/>
    <property type="match status" value="1"/>
</dbReference>
<proteinExistence type="predicted"/>
<dbReference type="InterPro" id="IPR051043">
    <property type="entry name" value="Sulfatase_Mod_Factor_Kinase"/>
</dbReference>
<dbReference type="InterPro" id="IPR005532">
    <property type="entry name" value="SUMF_dom"/>
</dbReference>
<reference evidence="2" key="1">
    <citation type="submission" date="2021-04" db="EMBL/GenBank/DDBJ databases">
        <title>Draft genome sequence data of methanotrophic Methylovulum sp. strain S1L and Methylomonas sp. strain S2AM isolated from boreal lake water columns.</title>
        <authorList>
            <person name="Rissanen A.J."/>
            <person name="Mangayil R."/>
            <person name="Svenning M.M."/>
            <person name="Khanongnuch R."/>
        </authorList>
    </citation>
    <scope>NUCLEOTIDE SEQUENCE</scope>
    <source>
        <strain evidence="2">S2AM</strain>
    </source>
</reference>
<dbReference type="InterPro" id="IPR042095">
    <property type="entry name" value="SUMF_sf"/>
</dbReference>
<dbReference type="RefSeq" id="WP_215581363.1">
    <property type="nucleotide sequence ID" value="NZ_CP073754.1"/>
</dbReference>
<dbReference type="Pfam" id="PF03781">
    <property type="entry name" value="FGE-sulfatase"/>
    <property type="match status" value="1"/>
</dbReference>
<gene>
    <name evidence="2" type="ORF">KEF85_13375</name>
</gene>
<name>A0A975MMJ6_9GAMM</name>
<feature type="domain" description="Sulfatase-modifying factor enzyme-like" evidence="1">
    <location>
        <begin position="42"/>
        <end position="266"/>
    </location>
</feature>